<dbReference type="GO" id="GO:0003677">
    <property type="term" value="F:DNA binding"/>
    <property type="evidence" value="ECO:0007669"/>
    <property type="project" value="TreeGrafter"/>
</dbReference>
<feature type="compositionally biased region" description="Basic residues" evidence="4">
    <location>
        <begin position="520"/>
        <end position="532"/>
    </location>
</feature>
<feature type="compositionally biased region" description="Basic and acidic residues" evidence="4">
    <location>
        <begin position="31"/>
        <end position="46"/>
    </location>
</feature>
<dbReference type="Pfam" id="PF04935">
    <property type="entry name" value="SURF6"/>
    <property type="match status" value="1"/>
</dbReference>
<feature type="domain" description="Ribosomal RNA-processing protein 14 N-terminal" evidence="6">
    <location>
        <begin position="19"/>
        <end position="47"/>
    </location>
</feature>
<feature type="region of interest" description="Disordered" evidence="4">
    <location>
        <begin position="474"/>
        <end position="546"/>
    </location>
</feature>
<feature type="compositionally biased region" description="Basic and acidic residues" evidence="4">
    <location>
        <begin position="342"/>
        <end position="356"/>
    </location>
</feature>
<evidence type="ECO:0000313" key="7">
    <source>
        <dbReference type="EMBL" id="EOO02022.1"/>
    </source>
</evidence>
<dbReference type="RefSeq" id="XP_007913292.1">
    <property type="nucleotide sequence ID" value="XM_007915101.1"/>
</dbReference>
<dbReference type="HOGENOM" id="CLU_018300_1_1_1"/>
<evidence type="ECO:0000256" key="2">
    <source>
        <dbReference type="ARBA" id="ARBA00005904"/>
    </source>
</evidence>
<dbReference type="GeneID" id="19322780"/>
<organism evidence="7 8">
    <name type="scientific">Phaeoacremonium minimum (strain UCR-PA7)</name>
    <name type="common">Esca disease fungus</name>
    <name type="synonym">Togninia minima</name>
    <dbReference type="NCBI Taxonomy" id="1286976"/>
    <lineage>
        <taxon>Eukaryota</taxon>
        <taxon>Fungi</taxon>
        <taxon>Dikarya</taxon>
        <taxon>Ascomycota</taxon>
        <taxon>Pezizomycotina</taxon>
        <taxon>Sordariomycetes</taxon>
        <taxon>Sordariomycetidae</taxon>
        <taxon>Togniniales</taxon>
        <taxon>Togniniaceae</taxon>
        <taxon>Phaeoacremonium</taxon>
    </lineage>
</organism>
<dbReference type="GO" id="GO:0005730">
    <property type="term" value="C:nucleolus"/>
    <property type="evidence" value="ECO:0007669"/>
    <property type="project" value="TreeGrafter"/>
</dbReference>
<feature type="compositionally biased region" description="Basic and acidic residues" evidence="4">
    <location>
        <begin position="502"/>
        <end position="517"/>
    </location>
</feature>
<dbReference type="EMBL" id="KB932935">
    <property type="protein sequence ID" value="EOO02022.1"/>
    <property type="molecule type" value="Genomic_DNA"/>
</dbReference>
<comment type="subcellular location">
    <subcellularLocation>
        <location evidence="1">Nucleus</location>
    </subcellularLocation>
</comment>
<evidence type="ECO:0000259" key="6">
    <source>
        <dbReference type="Pfam" id="PF15459"/>
    </source>
</evidence>
<feature type="compositionally biased region" description="Low complexity" evidence="4">
    <location>
        <begin position="239"/>
        <end position="248"/>
    </location>
</feature>
<feature type="compositionally biased region" description="Basic and acidic residues" evidence="4">
    <location>
        <begin position="306"/>
        <end position="334"/>
    </location>
</feature>
<dbReference type="PANTHER" id="PTHR14369:SF0">
    <property type="entry name" value="SURFEIT LOCUS PROTEIN 6"/>
    <property type="match status" value="1"/>
</dbReference>
<feature type="compositionally biased region" description="Basic and acidic residues" evidence="4">
    <location>
        <begin position="97"/>
        <end position="118"/>
    </location>
</feature>
<keyword evidence="8" id="KW-1185">Reference proteome</keyword>
<feature type="region of interest" description="Disordered" evidence="4">
    <location>
        <begin position="404"/>
        <end position="439"/>
    </location>
</feature>
<gene>
    <name evidence="7" type="ORF">UCRPA7_2522</name>
</gene>
<dbReference type="GO" id="GO:0042273">
    <property type="term" value="P:ribosomal large subunit biogenesis"/>
    <property type="evidence" value="ECO:0007669"/>
    <property type="project" value="TreeGrafter"/>
</dbReference>
<dbReference type="eggNOG" id="KOG2885">
    <property type="taxonomic scope" value="Eukaryota"/>
</dbReference>
<proteinExistence type="inferred from homology"/>
<feature type="compositionally biased region" description="Polar residues" evidence="4">
    <location>
        <begin position="249"/>
        <end position="264"/>
    </location>
</feature>
<feature type="compositionally biased region" description="Basic and acidic residues" evidence="4">
    <location>
        <begin position="482"/>
        <end position="492"/>
    </location>
</feature>
<keyword evidence="3" id="KW-0539">Nucleus</keyword>
<feature type="domain" description="Ribosomal RNA-processing protein 14/surfeit locus protein 6 C-terminal" evidence="5">
    <location>
        <begin position="321"/>
        <end position="519"/>
    </location>
</feature>
<evidence type="ECO:0000313" key="8">
    <source>
        <dbReference type="Proteomes" id="UP000014074"/>
    </source>
</evidence>
<feature type="compositionally biased region" description="Basic residues" evidence="4">
    <location>
        <begin position="143"/>
        <end position="158"/>
    </location>
</feature>
<dbReference type="InterPro" id="IPR029190">
    <property type="entry name" value="Rrp14/SURF6_C"/>
</dbReference>
<dbReference type="Proteomes" id="UP000014074">
    <property type="component" value="Unassembled WGS sequence"/>
</dbReference>
<feature type="compositionally biased region" description="Basic and acidic residues" evidence="4">
    <location>
        <begin position="426"/>
        <end position="439"/>
    </location>
</feature>
<evidence type="ECO:0000256" key="4">
    <source>
        <dbReference type="SAM" id="MobiDB-lite"/>
    </source>
</evidence>
<dbReference type="GO" id="GO:0042274">
    <property type="term" value="P:ribosomal small subunit biogenesis"/>
    <property type="evidence" value="ECO:0007669"/>
    <property type="project" value="TreeGrafter"/>
</dbReference>
<feature type="compositionally biased region" description="Basic and acidic residues" evidence="4">
    <location>
        <begin position="53"/>
        <end position="70"/>
    </location>
</feature>
<dbReference type="Pfam" id="PF15459">
    <property type="entry name" value="RRP14"/>
    <property type="match status" value="1"/>
</dbReference>
<dbReference type="InterPro" id="IPR007019">
    <property type="entry name" value="SURF6"/>
</dbReference>
<dbReference type="InterPro" id="IPR029188">
    <property type="entry name" value="Rrp14_N"/>
</dbReference>
<accession>R8BRM7</accession>
<dbReference type="AlphaFoldDB" id="R8BRM7"/>
<protein>
    <submittedName>
        <fullName evidence="7">Putative surfeit locus protein 6 protein</fullName>
    </submittedName>
</protein>
<sequence>MERTPAAEMQFFKSRERGSQFLQNQWKAKKQTKEEAKAAKRGKLDPDSALNRNAKEVMDERARQKRKAQEIEEEEENQIAEQNDDNGGIDVDSDVNGIEREKPREGLKQKIADVEPNKKQKLSTSQEEEEPITLSTKQEKQLLRKQKKSEKRAEKKKTRTSDKNVDEVVADAAAHEEVPVSKTTKSKARKEAPAENINILPSKETDNDSAEDIDQAGEMQAIEISGLDGEGEVQELQTSSSESSPNSPTFDTEQTPNQATGEPASTTTSISSTVPPSERPRHIKIPADTTALRARLAAKIEALRAARKADNADGKPIRTRQELIESRRVKQAERKAHKKELRRQAKEIEEQKREEALLSARTSPGSIMSPLLSFGSPDDGSANHFAFGRVAFADGTQMSHDLSYVKDGSAKKKGPSDPKTALAKLEAQKKRVSHLDEDKRKEVLEKETWLAARKRAEGEKVRDDETLLKKAVKRKEKAKKKSEKEWKERAEGVGKAIKQRQQKREENIKKRRDEKLLGKAGKKGKKAVKKNRPGFEGTLRVGGKKR</sequence>
<dbReference type="PANTHER" id="PTHR14369">
    <property type="entry name" value="SURFEIT LOCUS PROTEIN 6"/>
    <property type="match status" value="1"/>
</dbReference>
<evidence type="ECO:0000259" key="5">
    <source>
        <dbReference type="Pfam" id="PF04935"/>
    </source>
</evidence>
<dbReference type="KEGG" id="tmn:UCRPA7_2522"/>
<name>R8BRM7_PHAM7</name>
<dbReference type="GO" id="GO:0003723">
    <property type="term" value="F:RNA binding"/>
    <property type="evidence" value="ECO:0007669"/>
    <property type="project" value="TreeGrafter"/>
</dbReference>
<evidence type="ECO:0000256" key="3">
    <source>
        <dbReference type="ARBA" id="ARBA00023242"/>
    </source>
</evidence>
<reference evidence="8" key="1">
    <citation type="journal article" date="2013" name="Genome Announc.">
        <title>Draft genome sequence of the ascomycete Phaeoacremonium aleophilum strain UCR-PA7, a causal agent of the esca disease complex in grapevines.</title>
        <authorList>
            <person name="Blanco-Ulate B."/>
            <person name="Rolshausen P."/>
            <person name="Cantu D."/>
        </authorList>
    </citation>
    <scope>NUCLEOTIDE SEQUENCE [LARGE SCALE GENOMIC DNA]</scope>
    <source>
        <strain evidence="8">UCR-PA7</strain>
    </source>
</reference>
<dbReference type="OrthoDB" id="444809at2759"/>
<evidence type="ECO:0000256" key="1">
    <source>
        <dbReference type="ARBA" id="ARBA00004123"/>
    </source>
</evidence>
<feature type="compositionally biased region" description="Acidic residues" evidence="4">
    <location>
        <begin position="71"/>
        <end position="84"/>
    </location>
</feature>
<feature type="region of interest" description="Disordered" evidence="4">
    <location>
        <begin position="306"/>
        <end position="374"/>
    </location>
</feature>
<feature type="region of interest" description="Disordered" evidence="4">
    <location>
        <begin position="1"/>
        <end position="289"/>
    </location>
</feature>
<comment type="similarity">
    <text evidence="2">Belongs to the SURF6 family.</text>
</comment>